<dbReference type="HOGENOM" id="CLU_2997449_0_0_1"/>
<gene>
    <name evidence="2" type="ORF">M404DRAFT_1004857</name>
</gene>
<dbReference type="Proteomes" id="UP000054217">
    <property type="component" value="Unassembled WGS sequence"/>
</dbReference>
<keyword evidence="3" id="KW-1185">Reference proteome</keyword>
<organism evidence="2 3">
    <name type="scientific">Pisolithus tinctorius Marx 270</name>
    <dbReference type="NCBI Taxonomy" id="870435"/>
    <lineage>
        <taxon>Eukaryota</taxon>
        <taxon>Fungi</taxon>
        <taxon>Dikarya</taxon>
        <taxon>Basidiomycota</taxon>
        <taxon>Agaricomycotina</taxon>
        <taxon>Agaricomycetes</taxon>
        <taxon>Agaricomycetidae</taxon>
        <taxon>Boletales</taxon>
        <taxon>Sclerodermatineae</taxon>
        <taxon>Pisolithaceae</taxon>
        <taxon>Pisolithus</taxon>
    </lineage>
</organism>
<evidence type="ECO:0000313" key="3">
    <source>
        <dbReference type="Proteomes" id="UP000054217"/>
    </source>
</evidence>
<reference evidence="3" key="2">
    <citation type="submission" date="2015-01" db="EMBL/GenBank/DDBJ databases">
        <title>Evolutionary Origins and Diversification of the Mycorrhizal Mutualists.</title>
        <authorList>
            <consortium name="DOE Joint Genome Institute"/>
            <consortium name="Mycorrhizal Genomics Consortium"/>
            <person name="Kohler A."/>
            <person name="Kuo A."/>
            <person name="Nagy L.G."/>
            <person name="Floudas D."/>
            <person name="Copeland A."/>
            <person name="Barry K.W."/>
            <person name="Cichocki N."/>
            <person name="Veneault-Fourrey C."/>
            <person name="LaButti K."/>
            <person name="Lindquist E.A."/>
            <person name="Lipzen A."/>
            <person name="Lundell T."/>
            <person name="Morin E."/>
            <person name="Murat C."/>
            <person name="Riley R."/>
            <person name="Ohm R."/>
            <person name="Sun H."/>
            <person name="Tunlid A."/>
            <person name="Henrissat B."/>
            <person name="Grigoriev I.V."/>
            <person name="Hibbett D.S."/>
            <person name="Martin F."/>
        </authorList>
    </citation>
    <scope>NUCLEOTIDE SEQUENCE [LARGE SCALE GENOMIC DNA]</scope>
    <source>
        <strain evidence="3">Marx 270</strain>
    </source>
</reference>
<proteinExistence type="predicted"/>
<feature type="chain" id="PRO_5002176246" evidence="1">
    <location>
        <begin position="20"/>
        <end position="57"/>
    </location>
</feature>
<evidence type="ECO:0000256" key="1">
    <source>
        <dbReference type="SAM" id="SignalP"/>
    </source>
</evidence>
<accession>A0A0C3NDJ3</accession>
<evidence type="ECO:0000313" key="2">
    <source>
        <dbReference type="EMBL" id="KIN99179.1"/>
    </source>
</evidence>
<dbReference type="AlphaFoldDB" id="A0A0C3NDJ3"/>
<name>A0A0C3NDJ3_PISTI</name>
<sequence>MAALLLFAITTSLYLEVCCVHVSPAISSAPPGYRSLPSALCDGGSVSIKELQHRLLC</sequence>
<dbReference type="EMBL" id="KN832007">
    <property type="protein sequence ID" value="KIN99179.1"/>
    <property type="molecule type" value="Genomic_DNA"/>
</dbReference>
<keyword evidence="1" id="KW-0732">Signal</keyword>
<protein>
    <submittedName>
        <fullName evidence="2">Uncharacterized protein</fullName>
    </submittedName>
</protein>
<reference evidence="2 3" key="1">
    <citation type="submission" date="2014-04" db="EMBL/GenBank/DDBJ databases">
        <authorList>
            <consortium name="DOE Joint Genome Institute"/>
            <person name="Kuo A."/>
            <person name="Kohler A."/>
            <person name="Costa M.D."/>
            <person name="Nagy L.G."/>
            <person name="Floudas D."/>
            <person name="Copeland A."/>
            <person name="Barry K.W."/>
            <person name="Cichocki N."/>
            <person name="Veneault-Fourrey C."/>
            <person name="LaButti K."/>
            <person name="Lindquist E.A."/>
            <person name="Lipzen A."/>
            <person name="Lundell T."/>
            <person name="Morin E."/>
            <person name="Murat C."/>
            <person name="Sun H."/>
            <person name="Tunlid A."/>
            <person name="Henrissat B."/>
            <person name="Grigoriev I.V."/>
            <person name="Hibbett D.S."/>
            <person name="Martin F."/>
            <person name="Nordberg H.P."/>
            <person name="Cantor M.N."/>
            <person name="Hua S.X."/>
        </authorList>
    </citation>
    <scope>NUCLEOTIDE SEQUENCE [LARGE SCALE GENOMIC DNA]</scope>
    <source>
        <strain evidence="2 3">Marx 270</strain>
    </source>
</reference>
<dbReference type="InParanoid" id="A0A0C3NDJ3"/>
<feature type="signal peptide" evidence="1">
    <location>
        <begin position="1"/>
        <end position="19"/>
    </location>
</feature>